<keyword evidence="4" id="KW-1185">Reference proteome</keyword>
<keyword evidence="3" id="KW-0648">Protein biosynthesis</keyword>
<dbReference type="Proteomes" id="UP000236319">
    <property type="component" value="Unassembled WGS sequence"/>
</dbReference>
<dbReference type="CDD" id="cd11607">
    <property type="entry name" value="DENR_C"/>
    <property type="match status" value="1"/>
</dbReference>
<dbReference type="PROSITE" id="PS50296">
    <property type="entry name" value="SUI1"/>
    <property type="match status" value="1"/>
</dbReference>
<evidence type="ECO:0000259" key="2">
    <source>
        <dbReference type="PROSITE" id="PS50296"/>
    </source>
</evidence>
<dbReference type="Pfam" id="PF01253">
    <property type="entry name" value="SUI1"/>
    <property type="match status" value="1"/>
</dbReference>
<dbReference type="GO" id="GO:0002188">
    <property type="term" value="P:translation reinitiation"/>
    <property type="evidence" value="ECO:0007669"/>
    <property type="project" value="TreeGrafter"/>
</dbReference>
<dbReference type="EMBL" id="BDSA01000001">
    <property type="protein sequence ID" value="GBE59099.1"/>
    <property type="molecule type" value="Genomic_DNA"/>
</dbReference>
<name>A0A2H6K822_9APIC</name>
<dbReference type="GO" id="GO:0003729">
    <property type="term" value="F:mRNA binding"/>
    <property type="evidence" value="ECO:0007669"/>
    <property type="project" value="TreeGrafter"/>
</dbReference>
<proteinExistence type="inferred from homology"/>
<keyword evidence="3" id="KW-0396">Initiation factor</keyword>
<organism evidence="3 4">
    <name type="scientific">Babesia ovata</name>
    <dbReference type="NCBI Taxonomy" id="189622"/>
    <lineage>
        <taxon>Eukaryota</taxon>
        <taxon>Sar</taxon>
        <taxon>Alveolata</taxon>
        <taxon>Apicomplexa</taxon>
        <taxon>Aconoidasida</taxon>
        <taxon>Piroplasmida</taxon>
        <taxon>Babesiidae</taxon>
        <taxon>Babesia</taxon>
    </lineage>
</organism>
<dbReference type="GO" id="GO:0003743">
    <property type="term" value="F:translation initiation factor activity"/>
    <property type="evidence" value="ECO:0007669"/>
    <property type="project" value="UniProtKB-KW"/>
</dbReference>
<sequence length="220" mass="24282">MCSCSPPDLRRVRRASKLGGGVAQVHLPSAPYADTPRYCTMVKEKAPVDSVPEDEVPPLVPVEVEYCPHCGMPYDFCDFGDKWESGECREECARRYPEIFGSAADMAEQLSKIVIAPTLTPRKKKPEVRQEVTVQRSTRSKRKVVTSVTGLHLFGVKLEAAAKLFAKQFASGAGVVKGVPGQMDKIDCQGDVEDQVIDLILSQYPEITEDKIVRLTAKLK</sequence>
<dbReference type="OrthoDB" id="277199at2759"/>
<dbReference type="PANTHER" id="PTHR12789:SF0">
    <property type="entry name" value="DENSITY-REGULATED PROTEIN"/>
    <property type="match status" value="1"/>
</dbReference>
<evidence type="ECO:0000313" key="4">
    <source>
        <dbReference type="Proteomes" id="UP000236319"/>
    </source>
</evidence>
<accession>A0A2H6K822</accession>
<dbReference type="InterPro" id="IPR036877">
    <property type="entry name" value="SUI1_dom_sf"/>
</dbReference>
<protein>
    <submittedName>
        <fullName evidence="3">Translation initiation factor</fullName>
    </submittedName>
</protein>
<dbReference type="InterPro" id="IPR050318">
    <property type="entry name" value="DENR/SUI1_TIF"/>
</dbReference>
<dbReference type="GO" id="GO:0001731">
    <property type="term" value="P:formation of translation preinitiation complex"/>
    <property type="evidence" value="ECO:0007669"/>
    <property type="project" value="TreeGrafter"/>
</dbReference>
<dbReference type="VEuPathDB" id="PiroplasmaDB:BOVATA_005920"/>
<dbReference type="RefSeq" id="XP_028865342.1">
    <property type="nucleotide sequence ID" value="XM_029009509.1"/>
</dbReference>
<dbReference type="GeneID" id="39872869"/>
<evidence type="ECO:0000313" key="3">
    <source>
        <dbReference type="EMBL" id="GBE59099.1"/>
    </source>
</evidence>
<dbReference type="Gene3D" id="3.30.780.10">
    <property type="entry name" value="SUI1-like domain"/>
    <property type="match status" value="1"/>
</dbReference>
<dbReference type="InterPro" id="IPR001950">
    <property type="entry name" value="SUI1"/>
</dbReference>
<dbReference type="InterPro" id="IPR046447">
    <property type="entry name" value="DENR_C"/>
</dbReference>
<comment type="caution">
    <text evidence="3">The sequence shown here is derived from an EMBL/GenBank/DDBJ whole genome shotgun (WGS) entry which is preliminary data.</text>
</comment>
<evidence type="ECO:0000256" key="1">
    <source>
        <dbReference type="ARBA" id="ARBA00007514"/>
    </source>
</evidence>
<feature type="domain" description="SUI1" evidence="2">
    <location>
        <begin position="132"/>
        <end position="204"/>
    </location>
</feature>
<dbReference type="PANTHER" id="PTHR12789">
    <property type="entry name" value="DENSITY-REGULATED PROTEIN HOMOLOG"/>
    <property type="match status" value="1"/>
</dbReference>
<dbReference type="SUPFAM" id="SSF55159">
    <property type="entry name" value="eIF1-like"/>
    <property type="match status" value="1"/>
</dbReference>
<gene>
    <name evidence="3" type="ORF">BOVATA_005920</name>
</gene>
<dbReference type="AlphaFoldDB" id="A0A2H6K822"/>
<comment type="similarity">
    <text evidence="1">Belongs to the DENR family.</text>
</comment>
<reference evidence="3 4" key="1">
    <citation type="journal article" date="2017" name="BMC Genomics">
        <title>Whole-genome assembly of Babesia ovata and comparative genomics between closely related pathogens.</title>
        <authorList>
            <person name="Yamagishi J."/>
            <person name="Asada M."/>
            <person name="Hakimi H."/>
            <person name="Tanaka T.Q."/>
            <person name="Sugimoto C."/>
            <person name="Kawazu S."/>
        </authorList>
    </citation>
    <scope>NUCLEOTIDE SEQUENCE [LARGE SCALE GENOMIC DNA]</scope>
    <source>
        <strain evidence="3 4">Miyake</strain>
    </source>
</reference>